<reference evidence="1 2" key="1">
    <citation type="submission" date="2022-05" db="EMBL/GenBank/DDBJ databases">
        <title>A multi-omics perspective on studying reproductive biology in Daphnia sinensis.</title>
        <authorList>
            <person name="Jia J."/>
        </authorList>
    </citation>
    <scope>NUCLEOTIDE SEQUENCE [LARGE SCALE GENOMIC DNA]</scope>
    <source>
        <strain evidence="1 2">WSL</strain>
    </source>
</reference>
<sequence length="51" mass="6167">MQSTSFSLLNCRPTQGKHLSDNFFHYVFLTKLDQRFARWCCSESFLSFFFF</sequence>
<dbReference type="AlphaFoldDB" id="A0AAD5PW92"/>
<protein>
    <submittedName>
        <fullName evidence="1">Uncharacterized protein</fullName>
    </submittedName>
</protein>
<name>A0AAD5PW92_9CRUS</name>
<evidence type="ECO:0000313" key="2">
    <source>
        <dbReference type="Proteomes" id="UP000820818"/>
    </source>
</evidence>
<evidence type="ECO:0000313" key="1">
    <source>
        <dbReference type="EMBL" id="KAI9562141.1"/>
    </source>
</evidence>
<dbReference type="EMBL" id="WJBH02000003">
    <property type="protein sequence ID" value="KAI9562141.1"/>
    <property type="molecule type" value="Genomic_DNA"/>
</dbReference>
<proteinExistence type="predicted"/>
<accession>A0AAD5PW92</accession>
<keyword evidence="2" id="KW-1185">Reference proteome</keyword>
<dbReference type="Proteomes" id="UP000820818">
    <property type="component" value="Linkage Group LG3"/>
</dbReference>
<gene>
    <name evidence="1" type="ORF">GHT06_013106</name>
</gene>
<comment type="caution">
    <text evidence="1">The sequence shown here is derived from an EMBL/GenBank/DDBJ whole genome shotgun (WGS) entry which is preliminary data.</text>
</comment>
<organism evidence="1 2">
    <name type="scientific">Daphnia sinensis</name>
    <dbReference type="NCBI Taxonomy" id="1820382"/>
    <lineage>
        <taxon>Eukaryota</taxon>
        <taxon>Metazoa</taxon>
        <taxon>Ecdysozoa</taxon>
        <taxon>Arthropoda</taxon>
        <taxon>Crustacea</taxon>
        <taxon>Branchiopoda</taxon>
        <taxon>Diplostraca</taxon>
        <taxon>Cladocera</taxon>
        <taxon>Anomopoda</taxon>
        <taxon>Daphniidae</taxon>
        <taxon>Daphnia</taxon>
        <taxon>Daphnia similis group</taxon>
    </lineage>
</organism>